<evidence type="ECO:0000256" key="1">
    <source>
        <dbReference type="SAM" id="Phobius"/>
    </source>
</evidence>
<proteinExistence type="predicted"/>
<accession>A0ABX2IE11</accession>
<dbReference type="Proteomes" id="UP000822142">
    <property type="component" value="Unassembled WGS sequence"/>
</dbReference>
<evidence type="ECO:0000313" key="3">
    <source>
        <dbReference type="EMBL" id="NSJ86847.1"/>
    </source>
</evidence>
<sequence>MKKRLLGTLLAAALVVTQAVSVFAAGSKTTQATPSGDSVGKYEMTEGTKENFSEVTSQEVLDKILAVNEGTATLESIAEQAEELKTELQGKTLVTKFFDLTPVDGGVKTEDGKYKVTFNVPNLTESLKNVKVVHYSTARSVWEVITPSDVNYTNKQITAEFTDLSPVAVIAEKDGTAADSTTSTSGTAPKTGVSSDWGLYAGASVLLLGAAVVVLGRNRRRA</sequence>
<keyword evidence="4" id="KW-1185">Reference proteome</keyword>
<reference evidence="3 4" key="1">
    <citation type="journal article" date="2020" name="Cell Host Microbe">
        <title>Functional and Genomic Variation between Human-Derived Isolates of Lachnospiraceae Reveals Inter- and Intra-Species Diversity.</title>
        <authorList>
            <person name="Sorbara M.T."/>
            <person name="Littmann E.R."/>
            <person name="Fontana E."/>
            <person name="Moody T.U."/>
            <person name="Kohout C.E."/>
            <person name="Gjonbalaj M."/>
            <person name="Eaton V."/>
            <person name="Seok R."/>
            <person name="Leiner I.M."/>
            <person name="Pamer E.G."/>
        </authorList>
    </citation>
    <scope>NUCLEOTIDE SEQUENCE [LARGE SCALE GENOMIC DNA]</scope>
    <source>
        <strain evidence="3 4">MSK.15.26</strain>
    </source>
</reference>
<dbReference type="EMBL" id="JAAITA010000017">
    <property type="protein sequence ID" value="NSJ86847.1"/>
    <property type="molecule type" value="Genomic_DNA"/>
</dbReference>
<name>A0ABX2IE11_BLAHA</name>
<evidence type="ECO:0000313" key="4">
    <source>
        <dbReference type="Proteomes" id="UP000822142"/>
    </source>
</evidence>
<keyword evidence="2" id="KW-0732">Signal</keyword>
<gene>
    <name evidence="3" type="ORF">G5A70_11845</name>
</gene>
<keyword evidence="1" id="KW-0812">Transmembrane</keyword>
<feature type="signal peptide" evidence="2">
    <location>
        <begin position="1"/>
        <end position="24"/>
    </location>
</feature>
<keyword evidence="1" id="KW-1133">Transmembrane helix</keyword>
<comment type="caution">
    <text evidence="3">The sequence shown here is derived from an EMBL/GenBank/DDBJ whole genome shotgun (WGS) entry which is preliminary data.</text>
</comment>
<protein>
    <submittedName>
        <fullName evidence="3">LPXTG cell wall anchor domain-containing protein</fullName>
    </submittedName>
</protein>
<feature type="chain" id="PRO_5047229992" evidence="2">
    <location>
        <begin position="25"/>
        <end position="222"/>
    </location>
</feature>
<evidence type="ECO:0000256" key="2">
    <source>
        <dbReference type="SAM" id="SignalP"/>
    </source>
</evidence>
<keyword evidence="1" id="KW-0472">Membrane</keyword>
<dbReference type="RefSeq" id="WP_173749845.1">
    <property type="nucleotide sequence ID" value="NZ_JAAITA010000017.1"/>
</dbReference>
<organism evidence="3 4">
    <name type="scientific">Blautia hansenii</name>
    <name type="common">Ruminococcus hansenii</name>
    <dbReference type="NCBI Taxonomy" id="1322"/>
    <lineage>
        <taxon>Bacteria</taxon>
        <taxon>Bacillati</taxon>
        <taxon>Bacillota</taxon>
        <taxon>Clostridia</taxon>
        <taxon>Lachnospirales</taxon>
        <taxon>Lachnospiraceae</taxon>
        <taxon>Blautia</taxon>
    </lineage>
</organism>
<dbReference type="NCBIfam" id="TIGR01167">
    <property type="entry name" value="LPXTG_anchor"/>
    <property type="match status" value="1"/>
</dbReference>
<feature type="transmembrane region" description="Helical" evidence="1">
    <location>
        <begin position="197"/>
        <end position="216"/>
    </location>
</feature>